<dbReference type="Pfam" id="PF11197">
    <property type="entry name" value="DUF2835"/>
    <property type="match status" value="1"/>
</dbReference>
<keyword evidence="2" id="KW-1185">Reference proteome</keyword>
<evidence type="ECO:0000313" key="2">
    <source>
        <dbReference type="Proteomes" id="UP000199345"/>
    </source>
</evidence>
<reference evidence="2" key="1">
    <citation type="submission" date="2016-10" db="EMBL/GenBank/DDBJ databases">
        <authorList>
            <person name="Varghese N."/>
            <person name="Submissions S."/>
        </authorList>
    </citation>
    <scope>NUCLEOTIDE SEQUENCE [LARGE SCALE GENOMIC DNA]</scope>
    <source>
        <strain evidence="2">Nm71</strain>
    </source>
</reference>
<proteinExistence type="predicted"/>
<evidence type="ECO:0000313" key="1">
    <source>
        <dbReference type="EMBL" id="SET65566.1"/>
    </source>
</evidence>
<gene>
    <name evidence="1" type="ORF">SAMN05216326_1536</name>
</gene>
<protein>
    <recommendedName>
        <fullName evidence="3">DUF2835 domain-containing protein</fullName>
    </recommendedName>
</protein>
<accession>A0A1I0G4P3</accession>
<dbReference type="InterPro" id="IPR021363">
    <property type="entry name" value="DUF2835"/>
</dbReference>
<dbReference type="RefSeq" id="WP_090661913.1">
    <property type="nucleotide sequence ID" value="NZ_FOIA01000053.1"/>
</dbReference>
<dbReference type="OrthoDB" id="5600793at2"/>
<evidence type="ECO:0008006" key="3">
    <source>
        <dbReference type="Google" id="ProtNLM"/>
    </source>
</evidence>
<dbReference type="AlphaFoldDB" id="A0A1I0G4P3"/>
<name>A0A1I0G4P3_9PROT</name>
<dbReference type="EMBL" id="FOIA01000053">
    <property type="protein sequence ID" value="SET65566.1"/>
    <property type="molecule type" value="Genomic_DNA"/>
</dbReference>
<organism evidence="1 2">
    <name type="scientific">Nitrosomonas marina</name>
    <dbReference type="NCBI Taxonomy" id="917"/>
    <lineage>
        <taxon>Bacteria</taxon>
        <taxon>Pseudomonadati</taxon>
        <taxon>Pseudomonadota</taxon>
        <taxon>Betaproteobacteria</taxon>
        <taxon>Nitrosomonadales</taxon>
        <taxon>Nitrosomonadaceae</taxon>
        <taxon>Nitrosomonas</taxon>
    </lineage>
</organism>
<sequence length="76" mass="8608">MYARLHVVLSISPQQLIQYYEGHASTVVAKTKDGRTVRFPANVLRSLVQANGVQGLFELVVDENRKLISIKRVDNR</sequence>
<dbReference type="Proteomes" id="UP000199345">
    <property type="component" value="Unassembled WGS sequence"/>
</dbReference>